<evidence type="ECO:0000313" key="2">
    <source>
        <dbReference type="Proteomes" id="UP000053825"/>
    </source>
</evidence>
<accession>A0A0L7RAF1</accession>
<evidence type="ECO:0000313" key="1">
    <source>
        <dbReference type="EMBL" id="KOC67829.1"/>
    </source>
</evidence>
<organism evidence="1 2">
    <name type="scientific">Habropoda laboriosa</name>
    <dbReference type="NCBI Taxonomy" id="597456"/>
    <lineage>
        <taxon>Eukaryota</taxon>
        <taxon>Metazoa</taxon>
        <taxon>Ecdysozoa</taxon>
        <taxon>Arthropoda</taxon>
        <taxon>Hexapoda</taxon>
        <taxon>Insecta</taxon>
        <taxon>Pterygota</taxon>
        <taxon>Neoptera</taxon>
        <taxon>Endopterygota</taxon>
        <taxon>Hymenoptera</taxon>
        <taxon>Apocrita</taxon>
        <taxon>Aculeata</taxon>
        <taxon>Apoidea</taxon>
        <taxon>Anthophila</taxon>
        <taxon>Apidae</taxon>
        <taxon>Habropoda</taxon>
    </lineage>
</organism>
<reference evidence="1 2" key="1">
    <citation type="submission" date="2015-07" db="EMBL/GenBank/DDBJ databases">
        <title>The genome of Habropoda laboriosa.</title>
        <authorList>
            <person name="Pan H."/>
            <person name="Kapheim K."/>
        </authorList>
    </citation>
    <scope>NUCLEOTIDE SEQUENCE [LARGE SCALE GENOMIC DNA]</scope>
    <source>
        <strain evidence="1">0110345459</strain>
    </source>
</reference>
<gene>
    <name evidence="1" type="ORF">WH47_12159</name>
</gene>
<evidence type="ECO:0008006" key="3">
    <source>
        <dbReference type="Google" id="ProtNLM"/>
    </source>
</evidence>
<name>A0A0L7RAF1_9HYME</name>
<proteinExistence type="predicted"/>
<keyword evidence="2" id="KW-1185">Reference proteome</keyword>
<protein>
    <recommendedName>
        <fullName evidence="3">Histone-lysine N-methyltransferase SETMAR</fullName>
    </recommendedName>
</protein>
<sequence>MRHSPKGQRLKILDEVRNWIDNYFSSAFFHRGIELLPEKWEEIVQAGGRYFN</sequence>
<dbReference type="EMBL" id="KQ414618">
    <property type="protein sequence ID" value="KOC67829.1"/>
    <property type="molecule type" value="Genomic_DNA"/>
</dbReference>
<dbReference type="Proteomes" id="UP000053825">
    <property type="component" value="Unassembled WGS sequence"/>
</dbReference>
<dbReference type="AlphaFoldDB" id="A0A0L7RAF1"/>